<evidence type="ECO:0000313" key="5">
    <source>
        <dbReference type="RefSeq" id="XP_023944704.2"/>
    </source>
</evidence>
<dbReference type="PANTHER" id="PTHR18952">
    <property type="entry name" value="CARBONIC ANHYDRASE"/>
    <property type="match status" value="1"/>
</dbReference>
<evidence type="ECO:0000256" key="1">
    <source>
        <dbReference type="ARBA" id="ARBA00010718"/>
    </source>
</evidence>
<evidence type="ECO:0000256" key="2">
    <source>
        <dbReference type="SAM" id="MobiDB-lite"/>
    </source>
</evidence>
<dbReference type="InterPro" id="IPR023561">
    <property type="entry name" value="Carbonic_anhydrase_a-class"/>
</dbReference>
<dbReference type="CDD" id="cd00326">
    <property type="entry name" value="alpha_CA"/>
    <property type="match status" value="1"/>
</dbReference>
<dbReference type="PANTHER" id="PTHR18952:SF233">
    <property type="entry name" value="CARBONIC ANHYDRASE 14"/>
    <property type="match status" value="1"/>
</dbReference>
<protein>
    <submittedName>
        <fullName evidence="5">Carbonic anhydrase 2-like</fullName>
    </submittedName>
</protein>
<dbReference type="Proteomes" id="UP001652582">
    <property type="component" value="Chromosome 12"/>
</dbReference>
<dbReference type="PROSITE" id="PS51144">
    <property type="entry name" value="ALPHA_CA_2"/>
    <property type="match status" value="1"/>
</dbReference>
<name>A0A6J1NCR8_BICAN</name>
<evidence type="ECO:0000313" key="4">
    <source>
        <dbReference type="Proteomes" id="UP001652582"/>
    </source>
</evidence>
<dbReference type="Pfam" id="PF00194">
    <property type="entry name" value="Carb_anhydrase"/>
    <property type="match status" value="1"/>
</dbReference>
<dbReference type="RefSeq" id="XP_023944704.2">
    <property type="nucleotide sequence ID" value="XM_024088936.2"/>
</dbReference>
<organism evidence="4 5">
    <name type="scientific">Bicyclus anynana</name>
    <name type="common">Squinting bush brown butterfly</name>
    <dbReference type="NCBI Taxonomy" id="110368"/>
    <lineage>
        <taxon>Eukaryota</taxon>
        <taxon>Metazoa</taxon>
        <taxon>Ecdysozoa</taxon>
        <taxon>Arthropoda</taxon>
        <taxon>Hexapoda</taxon>
        <taxon>Insecta</taxon>
        <taxon>Pterygota</taxon>
        <taxon>Neoptera</taxon>
        <taxon>Endopterygota</taxon>
        <taxon>Lepidoptera</taxon>
        <taxon>Glossata</taxon>
        <taxon>Ditrysia</taxon>
        <taxon>Papilionoidea</taxon>
        <taxon>Nymphalidae</taxon>
        <taxon>Satyrinae</taxon>
        <taxon>Satyrini</taxon>
        <taxon>Mycalesina</taxon>
        <taxon>Bicyclus</taxon>
    </lineage>
</organism>
<comment type="similarity">
    <text evidence="1">Belongs to the alpha-carbonic anhydrase family.</text>
</comment>
<feature type="domain" description="Alpha-carbonic anhydrase" evidence="3">
    <location>
        <begin position="25"/>
        <end position="275"/>
    </location>
</feature>
<proteinExistence type="inferred from homology"/>
<feature type="region of interest" description="Disordered" evidence="2">
    <location>
        <begin position="1"/>
        <end position="21"/>
    </location>
</feature>
<dbReference type="AlphaFoldDB" id="A0A6J1NCR8"/>
<dbReference type="SMART" id="SM01057">
    <property type="entry name" value="Carb_anhydrase"/>
    <property type="match status" value="1"/>
</dbReference>
<accession>A0A6J1NCR8</accession>
<dbReference type="KEGG" id="bany:112050632"/>
<evidence type="ECO:0000259" key="3">
    <source>
        <dbReference type="PROSITE" id="PS51144"/>
    </source>
</evidence>
<dbReference type="GeneID" id="112050632"/>
<sequence>MLKVAVQQTDDEESVTPVDENKDIPPFGSQEYIHYWSEFEGHLPSPIDVSITGSVRYICPDLVWYNFEIYPHKVKITNTGYTVLFGAKWRTERPYLEGGPLLEKHVFSQAHFHWGGNMMEGSEHTVDQRIYPGEMQAIFFRSEYITQEEALRHPDGVVVVCYLIKYGVNPDDRLQWIIEGFPRIREAQTHTRVGPLPMSRLFPMFYEDYFLYWGSLSNVKGETFVVRWLVPRITLSASLNQMKEFRRLWNPWDEPNLRNFRPLQEKQDRHVFFIRPHWNQYNSLLPIPRLPWPSISIVSPAYQANLWMLPPQNAYMLPKQDIENEDKQTSKKELMFDMK</sequence>
<gene>
    <name evidence="5" type="primary">LOC112050632</name>
</gene>
<reference evidence="5" key="1">
    <citation type="submission" date="2025-08" db="UniProtKB">
        <authorList>
            <consortium name="RefSeq"/>
        </authorList>
    </citation>
    <scope>IDENTIFICATION</scope>
</reference>
<dbReference type="GO" id="GO:0008270">
    <property type="term" value="F:zinc ion binding"/>
    <property type="evidence" value="ECO:0007669"/>
    <property type="project" value="InterPro"/>
</dbReference>
<dbReference type="Gene3D" id="3.10.200.10">
    <property type="entry name" value="Alpha carbonic anhydrase"/>
    <property type="match status" value="1"/>
</dbReference>
<dbReference type="SUPFAM" id="SSF51069">
    <property type="entry name" value="Carbonic anhydrase"/>
    <property type="match status" value="1"/>
</dbReference>
<dbReference type="GO" id="GO:0004089">
    <property type="term" value="F:carbonate dehydratase activity"/>
    <property type="evidence" value="ECO:0007669"/>
    <property type="project" value="InterPro"/>
</dbReference>
<dbReference type="OrthoDB" id="429145at2759"/>
<keyword evidence="4" id="KW-1185">Reference proteome</keyword>
<dbReference type="InterPro" id="IPR001148">
    <property type="entry name" value="CA_dom"/>
</dbReference>
<dbReference type="InterPro" id="IPR036398">
    <property type="entry name" value="CA_dom_sf"/>
</dbReference>
<dbReference type="GO" id="GO:0005737">
    <property type="term" value="C:cytoplasm"/>
    <property type="evidence" value="ECO:0007669"/>
    <property type="project" value="TreeGrafter"/>
</dbReference>